<evidence type="ECO:0000313" key="3">
    <source>
        <dbReference type="EMBL" id="EEX68370.1"/>
    </source>
</evidence>
<keyword evidence="4" id="KW-1185">Reference proteome</keyword>
<protein>
    <submittedName>
        <fullName evidence="3">Transcriptional repressor of CtsR</fullName>
    </submittedName>
</protein>
<organism evidence="3 4">
    <name type="scientific">Mitsuokella multacida DSM 20544</name>
    <dbReference type="NCBI Taxonomy" id="500635"/>
    <lineage>
        <taxon>Bacteria</taxon>
        <taxon>Bacillati</taxon>
        <taxon>Bacillota</taxon>
        <taxon>Negativicutes</taxon>
        <taxon>Selenomonadales</taxon>
        <taxon>Selenomonadaceae</taxon>
        <taxon>Mitsuokella</taxon>
    </lineage>
</organism>
<dbReference type="InterPro" id="IPR041902">
    <property type="entry name" value="CtsR_N_sf"/>
</dbReference>
<evidence type="ECO:0000259" key="2">
    <source>
        <dbReference type="Pfam" id="PF17727"/>
    </source>
</evidence>
<dbReference type="AlphaFoldDB" id="C9KNZ9"/>
<dbReference type="Gene3D" id="1.10.1200.150">
    <property type="entry name" value="Transcriptional regulator CtsR, C-terminal domain"/>
    <property type="match status" value="1"/>
</dbReference>
<dbReference type="Pfam" id="PF05848">
    <property type="entry name" value="CtsR"/>
    <property type="match status" value="1"/>
</dbReference>
<dbReference type="PATRIC" id="fig|500635.8.peg.1632"/>
<proteinExistence type="predicted"/>
<comment type="caution">
    <text evidence="3">The sequence shown here is derived from an EMBL/GenBank/DDBJ whole genome shotgun (WGS) entry which is preliminary data.</text>
</comment>
<name>C9KNZ9_9FIRM</name>
<accession>C9KNZ9</accession>
<evidence type="ECO:0000259" key="1">
    <source>
        <dbReference type="Pfam" id="PF05848"/>
    </source>
</evidence>
<feature type="domain" description="CtsR N-terminal HTH" evidence="1">
    <location>
        <begin position="8"/>
        <end position="78"/>
    </location>
</feature>
<dbReference type="eggNOG" id="COG4463">
    <property type="taxonomic scope" value="Bacteria"/>
</dbReference>
<dbReference type="InterPro" id="IPR041473">
    <property type="entry name" value="CtsR_C"/>
</dbReference>
<evidence type="ECO:0000313" key="4">
    <source>
        <dbReference type="Proteomes" id="UP000003671"/>
    </source>
</evidence>
<dbReference type="Gene3D" id="3.30.56.130">
    <property type="entry name" value="Transcriptional regulator CtsR, winged HTH domain"/>
    <property type="match status" value="1"/>
</dbReference>
<dbReference type="InterPro" id="IPR041908">
    <property type="entry name" value="CtsR_C_sf"/>
</dbReference>
<dbReference type="Proteomes" id="UP000003671">
    <property type="component" value="Unassembled WGS sequence"/>
</dbReference>
<sequence>MKVIILSNIADLIEAYILRQLAAKQDGKVELRRTDIADEISCAPSQISYVLSTRFTPAKGFVVESRRGLGGYIRIVQVPLKNLVYQDMMDKITEETDYATVQSMVHYLLQHAMITNREAALMMQVVSSVYQSEGMSPKERVHLLKSMLLTVENFS</sequence>
<dbReference type="EMBL" id="ABWK02000019">
    <property type="protein sequence ID" value="EEX68370.1"/>
    <property type="molecule type" value="Genomic_DNA"/>
</dbReference>
<feature type="domain" description="CtsR C-terminal dimerization" evidence="2">
    <location>
        <begin position="85"/>
        <end position="148"/>
    </location>
</feature>
<dbReference type="STRING" id="500635.MITSMUL_04953"/>
<gene>
    <name evidence="3" type="ORF">MITSMUL_04953</name>
</gene>
<reference evidence="3" key="1">
    <citation type="submission" date="2009-09" db="EMBL/GenBank/DDBJ databases">
        <authorList>
            <person name="Weinstock G."/>
            <person name="Sodergren E."/>
            <person name="Clifton S."/>
            <person name="Fulton L."/>
            <person name="Fulton B."/>
            <person name="Courtney L."/>
            <person name="Fronick C."/>
            <person name="Harrison M."/>
            <person name="Strong C."/>
            <person name="Farmer C."/>
            <person name="Delahaunty K."/>
            <person name="Markovic C."/>
            <person name="Hall O."/>
            <person name="Minx P."/>
            <person name="Tomlinson C."/>
            <person name="Mitreva M."/>
            <person name="Nelson J."/>
            <person name="Hou S."/>
            <person name="Wollam A."/>
            <person name="Pepin K.H."/>
            <person name="Johnson M."/>
            <person name="Bhonagiri V."/>
            <person name="Nash W.E."/>
            <person name="Warren W."/>
            <person name="Chinwalla A."/>
            <person name="Mardis E.R."/>
            <person name="Wilson R.K."/>
        </authorList>
    </citation>
    <scope>NUCLEOTIDE SEQUENCE [LARGE SCALE GENOMIC DNA]</scope>
    <source>
        <strain evidence="3">DSM 20544</strain>
    </source>
</reference>
<dbReference type="InterPro" id="IPR040465">
    <property type="entry name" value="CtsR_N"/>
</dbReference>
<dbReference type="Pfam" id="PF17727">
    <property type="entry name" value="CtsR_C"/>
    <property type="match status" value="1"/>
</dbReference>
<dbReference type="HOGENOM" id="CLU_118139_0_0_9"/>